<dbReference type="STRING" id="39966.A0A369JVA4"/>
<keyword evidence="2" id="KW-0521">NADP</keyword>
<dbReference type="InterPro" id="IPR020904">
    <property type="entry name" value="Sc_DH/Rdtase_CS"/>
</dbReference>
<dbReference type="PANTHER" id="PTHR42760">
    <property type="entry name" value="SHORT-CHAIN DEHYDROGENASES/REDUCTASES FAMILY MEMBER"/>
    <property type="match status" value="1"/>
</dbReference>
<sequence>MSTESSASAKVAVVTGAARGIGRAIALQLAKDGFNVVVSDLPNSPCEDVIKEATALGVECHFQPCDVRQEDQVEALIKYAVETFKRFDVMVANAGICLVNFFTQTSREELQALLDTNVHGTFYSIKHAGLAMTKLITSGSAQGSSLRIIVAGSLAGKKGGFLHSAYVSTKFAIRGLVQSAAMELGPYGITVNSYAPGVIVTDLVNNCAETFVKLTEGIPGLGSTAGPEAYAKMGAELTCLKRNGKPEEVANLVSFLASEGSSFITGQSISIDGGSNFD</sequence>
<dbReference type="EMBL" id="LUEZ02000045">
    <property type="protein sequence ID" value="RDB24295.1"/>
    <property type="molecule type" value="Genomic_DNA"/>
</dbReference>
<dbReference type="SUPFAM" id="SSF51735">
    <property type="entry name" value="NAD(P)-binding Rossmann-fold domains"/>
    <property type="match status" value="1"/>
</dbReference>
<reference evidence="4" key="1">
    <citation type="submission" date="2018-04" db="EMBL/GenBank/DDBJ databases">
        <title>Whole genome sequencing of Hypsizygus marmoreus.</title>
        <authorList>
            <person name="Choi I.-G."/>
            <person name="Min B."/>
            <person name="Kim J.-G."/>
            <person name="Kim S."/>
            <person name="Oh Y.-L."/>
            <person name="Kong W.-S."/>
            <person name="Park H."/>
            <person name="Jeong J."/>
            <person name="Song E.-S."/>
        </authorList>
    </citation>
    <scope>NUCLEOTIDE SEQUENCE [LARGE SCALE GENOMIC DNA]</scope>
    <source>
        <strain evidence="4">51987-8</strain>
    </source>
</reference>
<dbReference type="Pfam" id="PF13561">
    <property type="entry name" value="adh_short_C2"/>
    <property type="match status" value="1"/>
</dbReference>
<dbReference type="InParanoid" id="A0A369JVA4"/>
<gene>
    <name evidence="4" type="primary">butA_0</name>
    <name evidence="4" type="ORF">Hypma_008793</name>
</gene>
<evidence type="ECO:0000313" key="5">
    <source>
        <dbReference type="Proteomes" id="UP000076154"/>
    </source>
</evidence>
<evidence type="ECO:0000256" key="2">
    <source>
        <dbReference type="ARBA" id="ARBA00022857"/>
    </source>
</evidence>
<evidence type="ECO:0000256" key="3">
    <source>
        <dbReference type="ARBA" id="ARBA00023002"/>
    </source>
</evidence>
<dbReference type="InterPro" id="IPR036291">
    <property type="entry name" value="NAD(P)-bd_dom_sf"/>
</dbReference>
<dbReference type="InterPro" id="IPR002347">
    <property type="entry name" value="SDR_fam"/>
</dbReference>
<comment type="similarity">
    <text evidence="1">Belongs to the short-chain dehydrogenases/reductases (SDR) family.</text>
</comment>
<protein>
    <submittedName>
        <fullName evidence="4">Diacetyl reductase [(S)-acetoin forming]</fullName>
    </submittedName>
</protein>
<comment type="caution">
    <text evidence="4">The sequence shown here is derived from an EMBL/GenBank/DDBJ whole genome shotgun (WGS) entry which is preliminary data.</text>
</comment>
<dbReference type="GO" id="GO:0016616">
    <property type="term" value="F:oxidoreductase activity, acting on the CH-OH group of donors, NAD or NADP as acceptor"/>
    <property type="evidence" value="ECO:0007669"/>
    <property type="project" value="TreeGrafter"/>
</dbReference>
<dbReference type="PRINTS" id="PR00081">
    <property type="entry name" value="GDHRDH"/>
</dbReference>
<evidence type="ECO:0000256" key="1">
    <source>
        <dbReference type="ARBA" id="ARBA00006484"/>
    </source>
</evidence>
<evidence type="ECO:0000313" key="4">
    <source>
        <dbReference type="EMBL" id="RDB24295.1"/>
    </source>
</evidence>
<keyword evidence="3" id="KW-0560">Oxidoreductase</keyword>
<dbReference type="AlphaFoldDB" id="A0A369JVA4"/>
<dbReference type="FunFam" id="3.40.50.720:FF:000084">
    <property type="entry name" value="Short-chain dehydrogenase reductase"/>
    <property type="match status" value="1"/>
</dbReference>
<keyword evidence="5" id="KW-1185">Reference proteome</keyword>
<dbReference type="FunCoup" id="A0A369JVA4">
    <property type="interactions" value="21"/>
</dbReference>
<proteinExistence type="inferred from homology"/>
<organism evidence="4 5">
    <name type="scientific">Hypsizygus marmoreus</name>
    <name type="common">White beech mushroom</name>
    <name type="synonym">Agaricus marmoreus</name>
    <dbReference type="NCBI Taxonomy" id="39966"/>
    <lineage>
        <taxon>Eukaryota</taxon>
        <taxon>Fungi</taxon>
        <taxon>Dikarya</taxon>
        <taxon>Basidiomycota</taxon>
        <taxon>Agaricomycotina</taxon>
        <taxon>Agaricomycetes</taxon>
        <taxon>Agaricomycetidae</taxon>
        <taxon>Agaricales</taxon>
        <taxon>Tricholomatineae</taxon>
        <taxon>Lyophyllaceae</taxon>
        <taxon>Hypsizygus</taxon>
    </lineage>
</organism>
<dbReference type="PANTHER" id="PTHR42760:SF133">
    <property type="entry name" value="3-OXOACYL-[ACYL-CARRIER-PROTEIN] REDUCTASE"/>
    <property type="match status" value="1"/>
</dbReference>
<dbReference type="Gene3D" id="3.40.50.720">
    <property type="entry name" value="NAD(P)-binding Rossmann-like Domain"/>
    <property type="match status" value="1"/>
</dbReference>
<dbReference type="Proteomes" id="UP000076154">
    <property type="component" value="Unassembled WGS sequence"/>
</dbReference>
<accession>A0A369JVA4</accession>
<dbReference type="OrthoDB" id="2962292at2759"/>
<dbReference type="PROSITE" id="PS00061">
    <property type="entry name" value="ADH_SHORT"/>
    <property type="match status" value="1"/>
</dbReference>
<name>A0A369JVA4_HYPMA</name>